<protein>
    <submittedName>
        <fullName evidence="1">Polyadenylate-binding protein-interacting protein 5-like</fullName>
    </submittedName>
</protein>
<keyword evidence="2" id="KW-1185">Reference proteome</keyword>
<dbReference type="Proteomes" id="UP001164539">
    <property type="component" value="Chromosome 10"/>
</dbReference>
<sequence>MKPGVSSLNPYAASYIPLSKREACDRTEPTTKDSKSCNENVWYSHHGHVTQNPHRSKVSHSSVAQGAQKLATPEGSTTKSLPVHGSYGSSSKQGDLEATVDMLTQLEFDTVESSENLPDTLDIGDVSESGSSSECASVKLKTAVGEASASSSGPSGSAVVS</sequence>
<evidence type="ECO:0000313" key="1">
    <source>
        <dbReference type="EMBL" id="KAJ4707984.1"/>
    </source>
</evidence>
<proteinExistence type="predicted"/>
<accession>A0ACC1X9S4</accession>
<comment type="caution">
    <text evidence="1">The sequence shown here is derived from an EMBL/GenBank/DDBJ whole genome shotgun (WGS) entry which is preliminary data.</text>
</comment>
<reference evidence="1 2" key="1">
    <citation type="journal article" date="2023" name="Science">
        <title>Complex scaffold remodeling in plant triterpene biosynthesis.</title>
        <authorList>
            <person name="De La Pena R."/>
            <person name="Hodgson H."/>
            <person name="Liu J.C."/>
            <person name="Stephenson M.J."/>
            <person name="Martin A.C."/>
            <person name="Owen C."/>
            <person name="Harkess A."/>
            <person name="Leebens-Mack J."/>
            <person name="Jimenez L.E."/>
            <person name="Osbourn A."/>
            <person name="Sattely E.S."/>
        </authorList>
    </citation>
    <scope>NUCLEOTIDE SEQUENCE [LARGE SCALE GENOMIC DNA]</scope>
    <source>
        <strain evidence="2">cv. JPN11</strain>
        <tissue evidence="1">Leaf</tissue>
    </source>
</reference>
<evidence type="ECO:0000313" key="2">
    <source>
        <dbReference type="Proteomes" id="UP001164539"/>
    </source>
</evidence>
<organism evidence="1 2">
    <name type="scientific">Melia azedarach</name>
    <name type="common">Chinaberry tree</name>
    <dbReference type="NCBI Taxonomy" id="155640"/>
    <lineage>
        <taxon>Eukaryota</taxon>
        <taxon>Viridiplantae</taxon>
        <taxon>Streptophyta</taxon>
        <taxon>Embryophyta</taxon>
        <taxon>Tracheophyta</taxon>
        <taxon>Spermatophyta</taxon>
        <taxon>Magnoliopsida</taxon>
        <taxon>eudicotyledons</taxon>
        <taxon>Gunneridae</taxon>
        <taxon>Pentapetalae</taxon>
        <taxon>rosids</taxon>
        <taxon>malvids</taxon>
        <taxon>Sapindales</taxon>
        <taxon>Meliaceae</taxon>
        <taxon>Melia</taxon>
    </lineage>
</organism>
<name>A0ACC1X9S4_MELAZ</name>
<gene>
    <name evidence="1" type="ORF">OWV82_018014</name>
</gene>
<dbReference type="EMBL" id="CM051403">
    <property type="protein sequence ID" value="KAJ4707984.1"/>
    <property type="molecule type" value="Genomic_DNA"/>
</dbReference>